<feature type="compositionally biased region" description="Gly residues" evidence="2">
    <location>
        <begin position="922"/>
        <end position="935"/>
    </location>
</feature>
<feature type="compositionally biased region" description="Polar residues" evidence="2">
    <location>
        <begin position="679"/>
        <end position="691"/>
    </location>
</feature>
<evidence type="ECO:0000256" key="2">
    <source>
        <dbReference type="SAM" id="MobiDB-lite"/>
    </source>
</evidence>
<feature type="compositionally biased region" description="Polar residues" evidence="2">
    <location>
        <begin position="397"/>
        <end position="407"/>
    </location>
</feature>
<proteinExistence type="predicted"/>
<dbReference type="Gramene" id="GBG72179">
    <property type="protein sequence ID" value="GBG72179"/>
    <property type="gene ID" value="CBR_g11112"/>
</dbReference>
<protein>
    <submittedName>
        <fullName evidence="3">Uncharacterized protein</fullName>
    </submittedName>
</protein>
<comment type="caution">
    <text evidence="3">The sequence shown here is derived from an EMBL/GenBank/DDBJ whole genome shotgun (WGS) entry which is preliminary data.</text>
</comment>
<feature type="compositionally biased region" description="Basic and acidic residues" evidence="2">
    <location>
        <begin position="865"/>
        <end position="903"/>
    </location>
</feature>
<gene>
    <name evidence="3" type="ORF">CBR_g11112</name>
</gene>
<organism evidence="3 4">
    <name type="scientific">Chara braunii</name>
    <name type="common">Braun's stonewort</name>
    <dbReference type="NCBI Taxonomy" id="69332"/>
    <lineage>
        <taxon>Eukaryota</taxon>
        <taxon>Viridiplantae</taxon>
        <taxon>Streptophyta</taxon>
        <taxon>Charophyceae</taxon>
        <taxon>Charales</taxon>
        <taxon>Characeae</taxon>
        <taxon>Chara</taxon>
    </lineage>
</organism>
<feature type="coiled-coil region" evidence="1">
    <location>
        <begin position="988"/>
        <end position="1104"/>
    </location>
</feature>
<name>A0A388KQ54_CHABU</name>
<feature type="compositionally biased region" description="Basic and acidic residues" evidence="2">
    <location>
        <begin position="938"/>
        <end position="949"/>
    </location>
</feature>
<feature type="compositionally biased region" description="Polar residues" evidence="2">
    <location>
        <begin position="842"/>
        <end position="852"/>
    </location>
</feature>
<feature type="region of interest" description="Disordered" evidence="2">
    <location>
        <begin position="500"/>
        <end position="527"/>
    </location>
</feature>
<feature type="compositionally biased region" description="Basic and acidic residues" evidence="2">
    <location>
        <begin position="755"/>
        <end position="775"/>
    </location>
</feature>
<feature type="region of interest" description="Disordered" evidence="2">
    <location>
        <begin position="265"/>
        <end position="407"/>
    </location>
</feature>
<feature type="compositionally biased region" description="Low complexity" evidence="2">
    <location>
        <begin position="601"/>
        <end position="610"/>
    </location>
</feature>
<keyword evidence="4" id="KW-1185">Reference proteome</keyword>
<dbReference type="Proteomes" id="UP000265515">
    <property type="component" value="Unassembled WGS sequence"/>
</dbReference>
<feature type="compositionally biased region" description="Polar residues" evidence="2">
    <location>
        <begin position="965"/>
        <end position="979"/>
    </location>
</feature>
<feature type="compositionally biased region" description="Polar residues" evidence="2">
    <location>
        <begin position="466"/>
        <end position="477"/>
    </location>
</feature>
<feature type="region of interest" description="Disordered" evidence="2">
    <location>
        <begin position="631"/>
        <end position="660"/>
    </location>
</feature>
<evidence type="ECO:0000313" key="4">
    <source>
        <dbReference type="Proteomes" id="UP000265515"/>
    </source>
</evidence>
<feature type="region of interest" description="Disordered" evidence="2">
    <location>
        <begin position="462"/>
        <end position="482"/>
    </location>
</feature>
<feature type="region of interest" description="Disordered" evidence="2">
    <location>
        <begin position="570"/>
        <end position="612"/>
    </location>
</feature>
<evidence type="ECO:0000313" key="3">
    <source>
        <dbReference type="EMBL" id="GBG72179.1"/>
    </source>
</evidence>
<reference evidence="3 4" key="1">
    <citation type="journal article" date="2018" name="Cell">
        <title>The Chara Genome: Secondary Complexity and Implications for Plant Terrestrialization.</title>
        <authorList>
            <person name="Nishiyama T."/>
            <person name="Sakayama H."/>
            <person name="Vries J.D."/>
            <person name="Buschmann H."/>
            <person name="Saint-Marcoux D."/>
            <person name="Ullrich K.K."/>
            <person name="Haas F.B."/>
            <person name="Vanderstraeten L."/>
            <person name="Becker D."/>
            <person name="Lang D."/>
            <person name="Vosolsobe S."/>
            <person name="Rombauts S."/>
            <person name="Wilhelmsson P.K.I."/>
            <person name="Janitza P."/>
            <person name="Kern R."/>
            <person name="Heyl A."/>
            <person name="Rumpler F."/>
            <person name="Villalobos L.I.A.C."/>
            <person name="Clay J.M."/>
            <person name="Skokan R."/>
            <person name="Toyoda A."/>
            <person name="Suzuki Y."/>
            <person name="Kagoshima H."/>
            <person name="Schijlen E."/>
            <person name="Tajeshwar N."/>
            <person name="Catarino B."/>
            <person name="Hetherington A.J."/>
            <person name="Saltykova A."/>
            <person name="Bonnot C."/>
            <person name="Breuninger H."/>
            <person name="Symeonidi A."/>
            <person name="Radhakrishnan G.V."/>
            <person name="Van Nieuwerburgh F."/>
            <person name="Deforce D."/>
            <person name="Chang C."/>
            <person name="Karol K.G."/>
            <person name="Hedrich R."/>
            <person name="Ulvskov P."/>
            <person name="Glockner G."/>
            <person name="Delwiche C.F."/>
            <person name="Petrasek J."/>
            <person name="Van de Peer Y."/>
            <person name="Friml J."/>
            <person name="Beilby M."/>
            <person name="Dolan L."/>
            <person name="Kohara Y."/>
            <person name="Sugano S."/>
            <person name="Fujiyama A."/>
            <person name="Delaux P.-M."/>
            <person name="Quint M."/>
            <person name="TheiBen G."/>
            <person name="Hagemann M."/>
            <person name="Harholt J."/>
            <person name="Dunand C."/>
            <person name="Zachgo S."/>
            <person name="Langdale J."/>
            <person name="Maumus F."/>
            <person name="Straeten D.V.D."/>
            <person name="Gould S.B."/>
            <person name="Rensing S.A."/>
        </authorList>
    </citation>
    <scope>NUCLEOTIDE SEQUENCE [LARGE SCALE GENOMIC DNA]</scope>
    <source>
        <strain evidence="3 4">S276</strain>
    </source>
</reference>
<feature type="compositionally biased region" description="Gly residues" evidence="2">
    <location>
        <begin position="305"/>
        <end position="324"/>
    </location>
</feature>
<evidence type="ECO:0000256" key="1">
    <source>
        <dbReference type="SAM" id="Coils"/>
    </source>
</evidence>
<feature type="compositionally biased region" description="Basic and acidic residues" evidence="2">
    <location>
        <begin position="278"/>
        <end position="298"/>
    </location>
</feature>
<sequence>MLHNKSISGSKIKAFRFLGDDPQFKPFRIAFHKVCKELHRMGVGVQVQKVAPLSRTSELQALDSPACSQEDPAGLQRRVVLFLLTRMGLRSGDELLYLRFKDLQRGETYDESGCLRCYWEHKENSSKAHRRGLRGLKIDPQERLRIYDMPWDTQHCPVTAMDRYMNLMRQRGPDFKDEERLLKTPFHIAPAAGWASTTRWYSPRPMGRNTIAKVVKLVTRGETTNWGGRLAYITRLYEAGFHGSGIRQQQPAHLAETVAWSDALAPVPKPPDWGHQQRTRDGRGSCNQLEREGRREEDGSWISSKGGGGSGDEGGGEGGWGGPDGTSSHGQRAPEMDAMEGNGGTSRRLHRRTGEGEGGDGGILRSSASGPAAGRNREDVLSPLRTHQGGAAGSPHRATSSPFQTTCCSPKHAADSPHQASNWPARAFAPCTRDRSGRDSSIVGCSTLSNGYAQARVLLQPPPSSMARSQTTSTSPHPSLRPAEQDLLALGLGLRAESRRSECVLPPPTPPHSQADRRSGQEQQSDRMDAHMICHDKPSSIKAATTEGSPTSQLLSTANSLLALSSLATPSARGPAKNVSTAPFATAAGPRSFQPPAGRTSSSLSPSFSPIAQVLPQPEPRLVSSASLKSQPLAECSPLTPSATFPSVGSPGRSRCSGLASESPASCVINRLWSEPSGAGSSSTLNRNDGLSSFAGKDSPRHRFGISPGDVGGQLPVTSSSTSADNEESQRDVKPSPADIATLLRKIGMTSCPPRWEEGQGGKRCERGRAEEAAPMRRRSTCGSPEGKGATAHGAEVPRTALRSGTEEGASLPLSSNNKAPKSLDLERNASEDAGAAGAVPSTRTLVSSGAGSRTKGGGVMFHQSEARARNRDRDRTGAHVEKEGVLEGERWSRAPSRDEGVDGRSPVPECRSRVAVDAVRGAGGGGGGGGGGGEGGEDGHGPHLRDEAGSGGGGPGMYSSRSGTVSSCNPTATDSSEMQDMMHKMVIGTIEAKIDERKEELKQERERLEILEMKVMAKRRELTGLEGRRAKRKREVEEWTERKVQEAEELERRAKRAREEADEACRSKMRKLREIDMELWEEEERLQKEMVRQELQQTELKSRIDTQQKRLLEMDRDREAVVDKMRHVMEQVVLQHLEGFGT</sequence>
<accession>A0A388KQ54</accession>
<dbReference type="EMBL" id="BFEA01000160">
    <property type="protein sequence ID" value="GBG72179.1"/>
    <property type="molecule type" value="Genomic_DNA"/>
</dbReference>
<keyword evidence="1" id="KW-0175">Coiled coil</keyword>
<feature type="compositionally biased region" description="Basic and acidic residues" evidence="2">
    <location>
        <begin position="822"/>
        <end position="831"/>
    </location>
</feature>
<feature type="region of interest" description="Disordered" evidence="2">
    <location>
        <begin position="677"/>
        <end position="738"/>
    </location>
</feature>
<feature type="region of interest" description="Disordered" evidence="2">
    <location>
        <begin position="751"/>
        <end position="982"/>
    </location>
</feature>
<feature type="compositionally biased region" description="Basic and acidic residues" evidence="2">
    <location>
        <begin position="514"/>
        <end position="527"/>
    </location>
</feature>
<dbReference type="AlphaFoldDB" id="A0A388KQ54"/>